<evidence type="ECO:0000256" key="1">
    <source>
        <dbReference type="SAM" id="Phobius"/>
    </source>
</evidence>
<dbReference type="RefSeq" id="WP_136562818.1">
    <property type="nucleotide sequence ID" value="NZ_BAABLS010000010.1"/>
</dbReference>
<feature type="transmembrane region" description="Helical" evidence="1">
    <location>
        <begin position="21"/>
        <end position="40"/>
    </location>
</feature>
<accession>A0A4V4HK70</accession>
<gene>
    <name evidence="2" type="ORF">E9934_10360</name>
</gene>
<name>A0A4V4HK70_9ACTN</name>
<dbReference type="InterPro" id="IPR023833">
    <property type="entry name" value="Signal_pept_SipW-depend-type"/>
</dbReference>
<reference evidence="2 3" key="1">
    <citation type="journal article" date="2009" name="Int. J. Syst. Evol. Microbiol.">
        <title>Nocardioides caeni sp. nov., isolated from wastewater.</title>
        <authorList>
            <person name="Yoon J.H."/>
            <person name="Kang S.J."/>
            <person name="Park S."/>
            <person name="Kim W."/>
            <person name="Oh T.K."/>
        </authorList>
    </citation>
    <scope>NUCLEOTIDE SEQUENCE [LARGE SCALE GENOMIC DNA]</scope>
    <source>
        <strain evidence="2 3">DSM 23134</strain>
    </source>
</reference>
<comment type="caution">
    <text evidence="2">The sequence shown here is derived from an EMBL/GenBank/DDBJ whole genome shotgun (WGS) entry which is preliminary data.</text>
</comment>
<dbReference type="AlphaFoldDB" id="A0A4V4HK70"/>
<keyword evidence="3" id="KW-1185">Reference proteome</keyword>
<keyword evidence="1" id="KW-0472">Membrane</keyword>
<evidence type="ECO:0000313" key="3">
    <source>
        <dbReference type="Proteomes" id="UP000307087"/>
    </source>
</evidence>
<keyword evidence="1" id="KW-1133">Transmembrane helix</keyword>
<keyword evidence="1" id="KW-0812">Transmembrane</keyword>
<evidence type="ECO:0008006" key="4">
    <source>
        <dbReference type="Google" id="ProtNLM"/>
    </source>
</evidence>
<sequence>MAEQLVERSRRSWFGRGRTRALLAVGLLVGTGATVTSAYWTSEGTVVPGSVTAGALHIDLDGRQQVKPENAVAWSGLDLTGIPASGSRAAILNVRNNSVGPVSLTYRITGSATNPGALGGNLTVTIRRAGQLSGQQCTNGTVVAGPVAINALSVAASPVLAPNASHDLCIQVTRSATALTTGATSDVTFTFPATQVQP</sequence>
<proteinExistence type="predicted"/>
<dbReference type="EMBL" id="STGW01000005">
    <property type="protein sequence ID" value="THV13356.1"/>
    <property type="molecule type" value="Genomic_DNA"/>
</dbReference>
<dbReference type="Proteomes" id="UP000307087">
    <property type="component" value="Unassembled WGS sequence"/>
</dbReference>
<organism evidence="2 3">
    <name type="scientific">Nocardioides caeni</name>
    <dbReference type="NCBI Taxonomy" id="574700"/>
    <lineage>
        <taxon>Bacteria</taxon>
        <taxon>Bacillati</taxon>
        <taxon>Actinomycetota</taxon>
        <taxon>Actinomycetes</taxon>
        <taxon>Propionibacteriales</taxon>
        <taxon>Nocardioidaceae</taxon>
        <taxon>Nocardioides</taxon>
    </lineage>
</organism>
<evidence type="ECO:0000313" key="2">
    <source>
        <dbReference type="EMBL" id="THV13356.1"/>
    </source>
</evidence>
<dbReference type="NCBIfam" id="TIGR04088">
    <property type="entry name" value="cognate_SipW"/>
    <property type="match status" value="1"/>
</dbReference>
<protein>
    <recommendedName>
        <fullName evidence="4">Ribosomally synthesized peptide with SipW-like signal peptide</fullName>
    </recommendedName>
</protein>